<gene>
    <name evidence="2" type="ORF">GCM10008959_10940</name>
</gene>
<dbReference type="InterPro" id="IPR027266">
    <property type="entry name" value="TrmE/GcvT-like"/>
</dbReference>
<dbReference type="InterPro" id="IPR017703">
    <property type="entry name" value="YgfZ/GCV_T_CS"/>
</dbReference>
<reference evidence="3" key="1">
    <citation type="journal article" date="2019" name="Int. J. Syst. Evol. Microbiol.">
        <title>The Global Catalogue of Microorganisms (GCM) 10K type strain sequencing project: providing services to taxonomists for standard genome sequencing and annotation.</title>
        <authorList>
            <consortium name="The Broad Institute Genomics Platform"/>
            <consortium name="The Broad Institute Genome Sequencing Center for Infectious Disease"/>
            <person name="Wu L."/>
            <person name="Ma J."/>
        </authorList>
    </citation>
    <scope>NUCLEOTIDE SEQUENCE [LARGE SCALE GENOMIC DNA]</scope>
    <source>
        <strain evidence="3">JCM 31404</strain>
    </source>
</reference>
<evidence type="ECO:0000313" key="2">
    <source>
        <dbReference type="EMBL" id="GGR51496.1"/>
    </source>
</evidence>
<dbReference type="Proteomes" id="UP000634308">
    <property type="component" value="Unassembled WGS sequence"/>
</dbReference>
<dbReference type="SUPFAM" id="SSF103025">
    <property type="entry name" value="Folate-binding domain"/>
    <property type="match status" value="1"/>
</dbReference>
<name>A0ABQ2RQZ8_9DEIO</name>
<accession>A0ABQ2RQZ8</accession>
<dbReference type="PANTHER" id="PTHR22602">
    <property type="entry name" value="TRANSFERASE CAF17, MITOCHONDRIAL-RELATED"/>
    <property type="match status" value="1"/>
</dbReference>
<proteinExistence type="predicted"/>
<dbReference type="EMBL" id="BMQM01000005">
    <property type="protein sequence ID" value="GGR51496.1"/>
    <property type="molecule type" value="Genomic_DNA"/>
</dbReference>
<protein>
    <submittedName>
        <fullName evidence="2">Folate-binding protein YgfZ</fullName>
    </submittedName>
</protein>
<dbReference type="PANTHER" id="PTHR22602:SF0">
    <property type="entry name" value="TRANSFERASE CAF17, MITOCHONDRIAL-RELATED"/>
    <property type="match status" value="1"/>
</dbReference>
<dbReference type="Gene3D" id="3.30.1360.120">
    <property type="entry name" value="Probable tRNA modification gtpase trme, domain 1"/>
    <property type="match status" value="1"/>
</dbReference>
<evidence type="ECO:0000313" key="3">
    <source>
        <dbReference type="Proteomes" id="UP000634308"/>
    </source>
</evidence>
<organism evidence="2 3">
    <name type="scientific">Deinococcus seoulensis</name>
    <dbReference type="NCBI Taxonomy" id="1837379"/>
    <lineage>
        <taxon>Bacteria</taxon>
        <taxon>Thermotogati</taxon>
        <taxon>Deinococcota</taxon>
        <taxon>Deinococci</taxon>
        <taxon>Deinococcales</taxon>
        <taxon>Deinococcaceae</taxon>
        <taxon>Deinococcus</taxon>
    </lineage>
</organism>
<evidence type="ECO:0000256" key="1">
    <source>
        <dbReference type="ARBA" id="ARBA00022946"/>
    </source>
</evidence>
<comment type="caution">
    <text evidence="2">The sequence shown here is derived from an EMBL/GenBank/DDBJ whole genome shotgun (WGS) entry which is preliminary data.</text>
</comment>
<keyword evidence="3" id="KW-1185">Reference proteome</keyword>
<sequence length="323" mass="34111">MNGLQSPFNPSGPRCLSSAFHMPSLLSRTLGGMWTRIPSSSLRVTGADRVDFVHGQMTNDLRGAPTPGVVACAFLNVRGQIEQFARAYRRADDVYLHLDAGQAPALEARLKRYVIFDQVEIQDVSEQLRTVHVWHEGTLPGWDVAGGAAQTLELGGGTVLGGRVNRTGTAGVDLHYLVRHEEAVLSALTGLEVPLADLDAARVRAGIPDVIRDALTGTLPPEIGLDVGGPLPAISYRKGCYVGQEIMARLEARGNARHGLARLLGPQEWPAGAEVTADGKVVGQAGLYAAGGSVARLRKELVDGAAVLVDGVPAQVMLAAPVT</sequence>
<keyword evidence="1" id="KW-0809">Transit peptide</keyword>
<dbReference type="InterPro" id="IPR045179">
    <property type="entry name" value="YgfZ/GcvT"/>
</dbReference>
<dbReference type="NCBIfam" id="TIGR03317">
    <property type="entry name" value="ygfZ_signature"/>
    <property type="match status" value="1"/>
</dbReference>